<feature type="compositionally biased region" description="Low complexity" evidence="2">
    <location>
        <begin position="259"/>
        <end position="277"/>
    </location>
</feature>
<dbReference type="GO" id="GO:0008270">
    <property type="term" value="F:zinc ion binding"/>
    <property type="evidence" value="ECO:0007669"/>
    <property type="project" value="UniProtKB-KW"/>
</dbReference>
<evidence type="ECO:0000259" key="3">
    <source>
        <dbReference type="PROSITE" id="PS50158"/>
    </source>
</evidence>
<dbReference type="GO" id="GO:0003676">
    <property type="term" value="F:nucleic acid binding"/>
    <property type="evidence" value="ECO:0007669"/>
    <property type="project" value="InterPro"/>
</dbReference>
<keyword evidence="1" id="KW-0479">Metal-binding</keyword>
<protein>
    <submittedName>
        <fullName evidence="5">CCHC-type domain-containing protein</fullName>
    </submittedName>
</protein>
<keyword evidence="4" id="KW-1185">Reference proteome</keyword>
<feature type="region of interest" description="Disordered" evidence="2">
    <location>
        <begin position="244"/>
        <end position="290"/>
    </location>
</feature>
<dbReference type="WBParaSite" id="PDA_v2.g7782.t1">
    <property type="protein sequence ID" value="PDA_v2.g7782.t1"/>
    <property type="gene ID" value="PDA_v2.g7782"/>
</dbReference>
<sequence>MTNTPPANATAAPIDPAVLAAAIQQLIANGGNAAASIQTPNVPKFEYDLVESNNASLWFKRLMCEFDGFKLTDRQKVIYAVRALDASTFKKVARALLPADISTLADFGKLESTMIALFDRKESVFAKRYALFQMEWKGLEHESIGEYTSQHESIGEYTSRVCESVMAALDPTTNSLGKSEVETLVYVMGMKHPALDIFRTQVLNLLKKDPATSLVKCQEAITATLETQQDNRILMGTSVNYVKMNSSSKAKKHRKRSDSSSTANSRASNTSSTSSKRGPCDSCGGPHRRSSCRFRDAECYRCGGSGHIEKVCKSKHAASSSKHGSTSKSSRPRVNAVTTADLPATYTRDYSKNKPSGHIVPYVNNVQVATTSKSYASVAAALTPLSENDATTFRRGDSVQWYYSYCNAWLPGRITHIHDTGMIEIKSGQQGAILDPAEVFHYDPSKSATFPANVSSTFAASKRK</sequence>
<evidence type="ECO:0000313" key="4">
    <source>
        <dbReference type="Proteomes" id="UP000887578"/>
    </source>
</evidence>
<accession>A0A914QUH5</accession>
<dbReference type="InterPro" id="IPR001878">
    <property type="entry name" value="Znf_CCHC"/>
</dbReference>
<evidence type="ECO:0000256" key="1">
    <source>
        <dbReference type="PROSITE-ProRule" id="PRU00047"/>
    </source>
</evidence>
<feature type="domain" description="CCHC-type" evidence="3">
    <location>
        <begin position="299"/>
        <end position="314"/>
    </location>
</feature>
<evidence type="ECO:0000313" key="5">
    <source>
        <dbReference type="WBParaSite" id="PDA_v2.g7782.t1"/>
    </source>
</evidence>
<name>A0A914QUH5_9BILA</name>
<dbReference type="AlphaFoldDB" id="A0A914QUH5"/>
<keyword evidence="1" id="KW-0862">Zinc</keyword>
<dbReference type="Proteomes" id="UP000887578">
    <property type="component" value="Unplaced"/>
</dbReference>
<proteinExistence type="predicted"/>
<dbReference type="PROSITE" id="PS50158">
    <property type="entry name" value="ZF_CCHC"/>
    <property type="match status" value="1"/>
</dbReference>
<evidence type="ECO:0000256" key="2">
    <source>
        <dbReference type="SAM" id="MobiDB-lite"/>
    </source>
</evidence>
<keyword evidence="1" id="KW-0863">Zinc-finger</keyword>
<reference evidence="5" key="1">
    <citation type="submission" date="2022-11" db="UniProtKB">
        <authorList>
            <consortium name="WormBaseParasite"/>
        </authorList>
    </citation>
    <scope>IDENTIFICATION</scope>
</reference>
<organism evidence="4 5">
    <name type="scientific">Panagrolaimus davidi</name>
    <dbReference type="NCBI Taxonomy" id="227884"/>
    <lineage>
        <taxon>Eukaryota</taxon>
        <taxon>Metazoa</taxon>
        <taxon>Ecdysozoa</taxon>
        <taxon>Nematoda</taxon>
        <taxon>Chromadorea</taxon>
        <taxon>Rhabditida</taxon>
        <taxon>Tylenchina</taxon>
        <taxon>Panagrolaimomorpha</taxon>
        <taxon>Panagrolaimoidea</taxon>
        <taxon>Panagrolaimidae</taxon>
        <taxon>Panagrolaimus</taxon>
    </lineage>
</organism>